<keyword evidence="2" id="KW-1185">Reference proteome</keyword>
<comment type="caution">
    <text evidence="1">The sequence shown here is derived from an EMBL/GenBank/DDBJ whole genome shotgun (WGS) entry which is preliminary data.</text>
</comment>
<dbReference type="EMBL" id="JAPWTJ010000005">
    <property type="protein sequence ID" value="KAJ8985928.1"/>
    <property type="molecule type" value="Genomic_DNA"/>
</dbReference>
<sequence length="65" mass="7317">MTCQYTEPPALHFFQHMAHLKIYLPNVVGRLVPEKTSGNTARQVYIICETLLNVTVAQRSKALSS</sequence>
<proteinExistence type="predicted"/>
<protein>
    <submittedName>
        <fullName evidence="1">Uncharacterized protein</fullName>
    </submittedName>
</protein>
<reference evidence="1" key="1">
    <citation type="journal article" date="2023" name="Insect Mol. Biol.">
        <title>Genome sequencing provides insights into the evolution of gene families encoding plant cell wall-degrading enzymes in longhorned beetles.</title>
        <authorList>
            <person name="Shin N.R."/>
            <person name="Okamura Y."/>
            <person name="Kirsch R."/>
            <person name="Pauchet Y."/>
        </authorList>
    </citation>
    <scope>NUCLEOTIDE SEQUENCE</scope>
    <source>
        <strain evidence="1">MMC_N1</strain>
    </source>
</reference>
<dbReference type="Proteomes" id="UP001162164">
    <property type="component" value="Unassembled WGS sequence"/>
</dbReference>
<organism evidence="1 2">
    <name type="scientific">Molorchus minor</name>
    <dbReference type="NCBI Taxonomy" id="1323400"/>
    <lineage>
        <taxon>Eukaryota</taxon>
        <taxon>Metazoa</taxon>
        <taxon>Ecdysozoa</taxon>
        <taxon>Arthropoda</taxon>
        <taxon>Hexapoda</taxon>
        <taxon>Insecta</taxon>
        <taxon>Pterygota</taxon>
        <taxon>Neoptera</taxon>
        <taxon>Endopterygota</taxon>
        <taxon>Coleoptera</taxon>
        <taxon>Polyphaga</taxon>
        <taxon>Cucujiformia</taxon>
        <taxon>Chrysomeloidea</taxon>
        <taxon>Cerambycidae</taxon>
        <taxon>Lamiinae</taxon>
        <taxon>Monochamini</taxon>
        <taxon>Molorchus</taxon>
    </lineage>
</organism>
<evidence type="ECO:0000313" key="1">
    <source>
        <dbReference type="EMBL" id="KAJ8985928.1"/>
    </source>
</evidence>
<name>A0ABQ9K8H2_9CUCU</name>
<accession>A0ABQ9K8H2</accession>
<evidence type="ECO:0000313" key="2">
    <source>
        <dbReference type="Proteomes" id="UP001162164"/>
    </source>
</evidence>
<gene>
    <name evidence="1" type="ORF">NQ317_010685</name>
</gene>